<name>A0A0A1W5G9_9SPHN</name>
<evidence type="ECO:0000313" key="1">
    <source>
        <dbReference type="EMBL" id="GAM00407.1"/>
    </source>
</evidence>
<dbReference type="Proteomes" id="UP000032305">
    <property type="component" value="Unassembled WGS sequence"/>
</dbReference>
<proteinExistence type="predicted"/>
<dbReference type="EMBL" id="BBPI01000032">
    <property type="protein sequence ID" value="GAM00407.1"/>
    <property type="molecule type" value="Genomic_DNA"/>
</dbReference>
<evidence type="ECO:0000313" key="2">
    <source>
        <dbReference type="Proteomes" id="UP000032305"/>
    </source>
</evidence>
<sequence length="167" mass="18681">MGPMEGNLSNAIATISKALPMLPEWLEMRDALARVVSEHRILCNAPKPDTIALSRNRWLLSNASRQRANWLMRTANPIAERLAHTPGGAAWLAVQATMPAYRQRISGFVSAWPIEEIITDWDGYRRGVAQLRTEVTAWLRNEEFAIRALAAEWEAAALPPMAIPRQA</sequence>
<accession>A0A0A1W5G9</accession>
<organism evidence="1 2">
    <name type="scientific">Sphingomonas parapaucimobilis NBRC 15100</name>
    <dbReference type="NCBI Taxonomy" id="1219049"/>
    <lineage>
        <taxon>Bacteria</taxon>
        <taxon>Pseudomonadati</taxon>
        <taxon>Pseudomonadota</taxon>
        <taxon>Alphaproteobacteria</taxon>
        <taxon>Sphingomonadales</taxon>
        <taxon>Sphingomonadaceae</taxon>
        <taxon>Sphingomonas</taxon>
    </lineage>
</organism>
<dbReference type="AlphaFoldDB" id="A0A0A1W5G9"/>
<comment type="caution">
    <text evidence="1">The sequence shown here is derived from an EMBL/GenBank/DDBJ whole genome shotgun (WGS) entry which is preliminary data.</text>
</comment>
<gene>
    <name evidence="1" type="ORF">SP5_032_00290</name>
</gene>
<reference evidence="1 2" key="1">
    <citation type="submission" date="2014-11" db="EMBL/GenBank/DDBJ databases">
        <title>Whole genome shotgun sequence of Sphingomonas parapaucimobilis NBRC 15100.</title>
        <authorList>
            <person name="Katano-Makiyama Y."/>
            <person name="Hosoyama A."/>
            <person name="Hashimoto M."/>
            <person name="Hosoyama Y."/>
            <person name="Noguchi M."/>
            <person name="Numata M."/>
            <person name="Tsuchikane K."/>
            <person name="Hirakata S."/>
            <person name="Uohara A."/>
            <person name="Shimodaira J."/>
            <person name="Ohji S."/>
            <person name="Ichikawa N."/>
            <person name="Kimura A."/>
            <person name="Yamazoe A."/>
            <person name="Fujita N."/>
        </authorList>
    </citation>
    <scope>NUCLEOTIDE SEQUENCE [LARGE SCALE GENOMIC DNA]</scope>
    <source>
        <strain evidence="1 2">NBRC 15100</strain>
    </source>
</reference>
<protein>
    <submittedName>
        <fullName evidence="1">Uncharacterized protein</fullName>
    </submittedName>
</protein>
<keyword evidence="2" id="KW-1185">Reference proteome</keyword>